<name>A0A4R5TZI0_9MICC</name>
<dbReference type="Gene3D" id="1.10.10.10">
    <property type="entry name" value="Winged helix-like DNA-binding domain superfamily/Winged helix DNA-binding domain"/>
    <property type="match status" value="1"/>
</dbReference>
<dbReference type="InterPro" id="IPR008920">
    <property type="entry name" value="TF_FadR/GntR_C"/>
</dbReference>
<reference evidence="5 6" key="1">
    <citation type="submission" date="2019-03" db="EMBL/GenBank/DDBJ databases">
        <title>Arthrobacter sp. nov., an bacterium isolated from biocrust in Mu Us Desert.</title>
        <authorList>
            <person name="Lixiong L."/>
        </authorList>
    </citation>
    <scope>NUCLEOTIDE SEQUENCE [LARGE SCALE GENOMIC DNA]</scope>
    <source>
        <strain evidence="5 6">SLN-3</strain>
    </source>
</reference>
<evidence type="ECO:0000313" key="5">
    <source>
        <dbReference type="EMBL" id="TDK26660.1"/>
    </source>
</evidence>
<dbReference type="AlphaFoldDB" id="A0A4R5TZI0"/>
<evidence type="ECO:0000256" key="2">
    <source>
        <dbReference type="ARBA" id="ARBA00023125"/>
    </source>
</evidence>
<dbReference type="InterPro" id="IPR000524">
    <property type="entry name" value="Tscrpt_reg_HTH_GntR"/>
</dbReference>
<dbReference type="SMART" id="SM00345">
    <property type="entry name" value="HTH_GNTR"/>
    <property type="match status" value="1"/>
</dbReference>
<dbReference type="Pfam" id="PF00392">
    <property type="entry name" value="GntR"/>
    <property type="match status" value="1"/>
</dbReference>
<dbReference type="GO" id="GO:0003677">
    <property type="term" value="F:DNA binding"/>
    <property type="evidence" value="ECO:0007669"/>
    <property type="project" value="UniProtKB-KW"/>
</dbReference>
<evidence type="ECO:0000256" key="1">
    <source>
        <dbReference type="ARBA" id="ARBA00023015"/>
    </source>
</evidence>
<dbReference type="GO" id="GO:0003700">
    <property type="term" value="F:DNA-binding transcription factor activity"/>
    <property type="evidence" value="ECO:0007669"/>
    <property type="project" value="InterPro"/>
</dbReference>
<dbReference type="InterPro" id="IPR011711">
    <property type="entry name" value="GntR_C"/>
</dbReference>
<dbReference type="Proteomes" id="UP000295411">
    <property type="component" value="Unassembled WGS sequence"/>
</dbReference>
<dbReference type="SUPFAM" id="SSF48008">
    <property type="entry name" value="GntR ligand-binding domain-like"/>
    <property type="match status" value="1"/>
</dbReference>
<dbReference type="RefSeq" id="WP_133403020.1">
    <property type="nucleotide sequence ID" value="NZ_SMTK01000002.1"/>
</dbReference>
<feature type="domain" description="HTH gntR-type" evidence="4">
    <location>
        <begin position="22"/>
        <end position="92"/>
    </location>
</feature>
<sequence>MTQQAASASRGLAAVFSPLRSAGLADQVVERIEQAVETGLLVSGQRLPSEVELAAALGVSPVTAREALSSLRARGLITTTRGRNGGSFVAEDFLPSTRGALQQLQALTRLQINDLGLHYSIITVACAGIAARRADATELAILRTYLRPSQETLLSWRLVDSEFLLELAAIARSARLGRELVRLQADLGTLTLLPYTDKAFREASVGMRAAVADAIEARNSALAETTTKELVHALIHWLLDEHSR</sequence>
<dbReference type="InterPro" id="IPR036390">
    <property type="entry name" value="WH_DNA-bd_sf"/>
</dbReference>
<dbReference type="PANTHER" id="PTHR43537">
    <property type="entry name" value="TRANSCRIPTIONAL REGULATOR, GNTR FAMILY"/>
    <property type="match status" value="1"/>
</dbReference>
<proteinExistence type="predicted"/>
<dbReference type="Gene3D" id="1.20.120.530">
    <property type="entry name" value="GntR ligand-binding domain-like"/>
    <property type="match status" value="1"/>
</dbReference>
<evidence type="ECO:0000256" key="3">
    <source>
        <dbReference type="ARBA" id="ARBA00023163"/>
    </source>
</evidence>
<dbReference type="PROSITE" id="PS50949">
    <property type="entry name" value="HTH_GNTR"/>
    <property type="match status" value="1"/>
</dbReference>
<gene>
    <name evidence="5" type="ORF">E2F48_05600</name>
</gene>
<dbReference type="PANTHER" id="PTHR43537:SF24">
    <property type="entry name" value="GLUCONATE OPERON TRANSCRIPTIONAL REPRESSOR"/>
    <property type="match status" value="1"/>
</dbReference>
<dbReference type="PRINTS" id="PR00035">
    <property type="entry name" value="HTHGNTR"/>
</dbReference>
<dbReference type="Pfam" id="PF07729">
    <property type="entry name" value="FCD"/>
    <property type="match status" value="1"/>
</dbReference>
<evidence type="ECO:0000313" key="6">
    <source>
        <dbReference type="Proteomes" id="UP000295411"/>
    </source>
</evidence>
<keyword evidence="6" id="KW-1185">Reference proteome</keyword>
<dbReference type="OrthoDB" id="9784718at2"/>
<dbReference type="CDD" id="cd07377">
    <property type="entry name" value="WHTH_GntR"/>
    <property type="match status" value="1"/>
</dbReference>
<protein>
    <submittedName>
        <fullName evidence="5">FadR family transcriptional regulator</fullName>
    </submittedName>
</protein>
<comment type="caution">
    <text evidence="5">The sequence shown here is derived from an EMBL/GenBank/DDBJ whole genome shotgun (WGS) entry which is preliminary data.</text>
</comment>
<dbReference type="EMBL" id="SMTK01000002">
    <property type="protein sequence ID" value="TDK26660.1"/>
    <property type="molecule type" value="Genomic_DNA"/>
</dbReference>
<keyword evidence="1" id="KW-0805">Transcription regulation</keyword>
<keyword evidence="3" id="KW-0804">Transcription</keyword>
<organism evidence="5 6">
    <name type="scientific">Arthrobacter crusticola</name>
    <dbReference type="NCBI Taxonomy" id="2547960"/>
    <lineage>
        <taxon>Bacteria</taxon>
        <taxon>Bacillati</taxon>
        <taxon>Actinomycetota</taxon>
        <taxon>Actinomycetes</taxon>
        <taxon>Micrococcales</taxon>
        <taxon>Micrococcaceae</taxon>
        <taxon>Arthrobacter</taxon>
    </lineage>
</organism>
<dbReference type="InterPro" id="IPR036388">
    <property type="entry name" value="WH-like_DNA-bd_sf"/>
</dbReference>
<accession>A0A4R5TZI0</accession>
<dbReference type="SUPFAM" id="SSF46785">
    <property type="entry name" value="Winged helix' DNA-binding domain"/>
    <property type="match status" value="1"/>
</dbReference>
<evidence type="ECO:0000259" key="4">
    <source>
        <dbReference type="PROSITE" id="PS50949"/>
    </source>
</evidence>
<keyword evidence="2" id="KW-0238">DNA-binding</keyword>